<gene>
    <name evidence="1" type="ORF">PRZ03_13210</name>
</gene>
<name>A0ABT5KF38_9BURK</name>
<proteinExistence type="predicted"/>
<evidence type="ECO:0000313" key="1">
    <source>
        <dbReference type="EMBL" id="MDC8772535.1"/>
    </source>
</evidence>
<dbReference type="Proteomes" id="UP001221189">
    <property type="component" value="Unassembled WGS sequence"/>
</dbReference>
<evidence type="ECO:0000313" key="2">
    <source>
        <dbReference type="Proteomes" id="UP001221189"/>
    </source>
</evidence>
<protein>
    <recommendedName>
        <fullName evidence="3">Lipoprotein</fullName>
    </recommendedName>
</protein>
<keyword evidence="2" id="KW-1185">Reference proteome</keyword>
<dbReference type="PROSITE" id="PS51257">
    <property type="entry name" value="PROKAR_LIPOPROTEIN"/>
    <property type="match status" value="1"/>
</dbReference>
<sequence length="246" mass="26179">MKTTARFSGSLLWIGLVAPLLLSACGTVAPIAVNAPRGFDGHSEAWAAGQRQAGSGLFTDESFDLGPYRVVEVRRDLASSQSSLSLGPLSWGKTADGFSFQLQGPQERVQGRCERREGETRLPVWGNQIPLQASFGLKCDCQGPQTHAQLELASASSWQIEDAWLPERVQLRVNGQSLTGRPFDLMGDTSEDGRAFVGFRFDSAGGPAAAVGLFSPGQVWLHDNLPASQRAAVSCALAGLLLHAGS</sequence>
<dbReference type="RefSeq" id="WP_273600722.1">
    <property type="nucleotide sequence ID" value="NZ_JAQQXT010000007.1"/>
</dbReference>
<reference evidence="1 2" key="1">
    <citation type="submission" date="2022-10" db="EMBL/GenBank/DDBJ databases">
        <title>Paucibacter sp. hw1 Genome sequencing.</title>
        <authorList>
            <person name="Park S."/>
        </authorList>
    </citation>
    <scope>NUCLEOTIDE SEQUENCE [LARGE SCALE GENOMIC DNA]</scope>
    <source>
        <strain evidence="2">hw1</strain>
    </source>
</reference>
<comment type="caution">
    <text evidence="1">The sequence shown here is derived from an EMBL/GenBank/DDBJ whole genome shotgun (WGS) entry which is preliminary data.</text>
</comment>
<dbReference type="EMBL" id="JAQQXT010000007">
    <property type="protein sequence ID" value="MDC8772535.1"/>
    <property type="molecule type" value="Genomic_DNA"/>
</dbReference>
<organism evidence="1 2">
    <name type="scientific">Roseateles albus</name>
    <dbReference type="NCBI Taxonomy" id="2987525"/>
    <lineage>
        <taxon>Bacteria</taxon>
        <taxon>Pseudomonadati</taxon>
        <taxon>Pseudomonadota</taxon>
        <taxon>Betaproteobacteria</taxon>
        <taxon>Burkholderiales</taxon>
        <taxon>Sphaerotilaceae</taxon>
        <taxon>Roseateles</taxon>
    </lineage>
</organism>
<evidence type="ECO:0008006" key="3">
    <source>
        <dbReference type="Google" id="ProtNLM"/>
    </source>
</evidence>
<accession>A0ABT5KF38</accession>